<dbReference type="PANTHER" id="PTHR45883">
    <property type="entry name" value="HSC70-INTERACTING PROTEIN"/>
    <property type="match status" value="1"/>
</dbReference>
<proteinExistence type="predicted"/>
<protein>
    <submittedName>
        <fullName evidence="7">Hsc70-interacting protein-like</fullName>
    </submittedName>
</protein>
<keyword evidence="2" id="KW-0802">TPR repeat</keyword>
<gene>
    <name evidence="7" type="primary">LOC106815354</name>
</gene>
<dbReference type="SMART" id="SM00727">
    <property type="entry name" value="STI1"/>
    <property type="match status" value="1"/>
</dbReference>
<dbReference type="InterPro" id="IPR041243">
    <property type="entry name" value="STI1/HOP_DP"/>
</dbReference>
<feature type="compositionally biased region" description="Basic and acidic residues" evidence="4">
    <location>
        <begin position="14"/>
        <end position="26"/>
    </location>
</feature>
<dbReference type="InterPro" id="IPR006636">
    <property type="entry name" value="STI1_HS-bd"/>
</dbReference>
<feature type="compositionally biased region" description="Low complexity" evidence="4">
    <location>
        <begin position="125"/>
        <end position="135"/>
    </location>
</feature>
<accession>A0ABM1ESW8</accession>
<feature type="region of interest" description="Disordered" evidence="4">
    <location>
        <begin position="122"/>
        <end position="160"/>
    </location>
</feature>
<name>A0ABM1ESW8_PRICU</name>
<dbReference type="GeneID" id="106815354"/>
<evidence type="ECO:0000313" key="6">
    <source>
        <dbReference type="Proteomes" id="UP000695022"/>
    </source>
</evidence>
<reference evidence="7" key="1">
    <citation type="submission" date="2025-08" db="UniProtKB">
        <authorList>
            <consortium name="RefSeq"/>
        </authorList>
    </citation>
    <scope>IDENTIFICATION</scope>
</reference>
<dbReference type="RefSeq" id="XP_014675289.1">
    <property type="nucleotide sequence ID" value="XM_014819803.1"/>
</dbReference>
<dbReference type="Proteomes" id="UP000695022">
    <property type="component" value="Unplaced"/>
</dbReference>
<evidence type="ECO:0000256" key="2">
    <source>
        <dbReference type="ARBA" id="ARBA00022803"/>
    </source>
</evidence>
<evidence type="ECO:0000256" key="3">
    <source>
        <dbReference type="ARBA" id="ARBA00037033"/>
    </source>
</evidence>
<dbReference type="PANTHER" id="PTHR45883:SF2">
    <property type="entry name" value="HSC70-INTERACTING PROTEIN"/>
    <property type="match status" value="1"/>
</dbReference>
<evidence type="ECO:0000256" key="1">
    <source>
        <dbReference type="ARBA" id="ARBA00022737"/>
    </source>
</evidence>
<feature type="region of interest" description="Disordered" evidence="4">
    <location>
        <begin position="14"/>
        <end position="37"/>
    </location>
</feature>
<keyword evidence="6" id="KW-1185">Reference proteome</keyword>
<evidence type="ECO:0000256" key="4">
    <source>
        <dbReference type="SAM" id="MobiDB-lite"/>
    </source>
</evidence>
<feature type="compositionally biased region" description="Polar residues" evidence="4">
    <location>
        <begin position="136"/>
        <end position="148"/>
    </location>
</feature>
<feature type="domain" description="STI1" evidence="5">
    <location>
        <begin position="52"/>
        <end position="91"/>
    </location>
</feature>
<evidence type="ECO:0000259" key="5">
    <source>
        <dbReference type="SMART" id="SM00727"/>
    </source>
</evidence>
<feature type="compositionally biased region" description="Gly residues" evidence="4">
    <location>
        <begin position="27"/>
        <end position="37"/>
    </location>
</feature>
<dbReference type="Pfam" id="PF17830">
    <property type="entry name" value="STI1-HOP_DP"/>
    <property type="match status" value="1"/>
</dbReference>
<comment type="function">
    <text evidence="3">One HIP oligomer binds the ATPase domains of at least two HSC70 molecules dependent on activation of the HSC70 ATPase by HSP40. Stabilizes the ADP state of HSC70 that has a high affinity for substrate protein. Through its own chaperone activity, it may contribute to the interaction of HSC70 with various target proteins.</text>
</comment>
<organism evidence="6 7">
    <name type="scientific">Priapulus caudatus</name>
    <name type="common">Priapulid worm</name>
    <dbReference type="NCBI Taxonomy" id="37621"/>
    <lineage>
        <taxon>Eukaryota</taxon>
        <taxon>Metazoa</taxon>
        <taxon>Ecdysozoa</taxon>
        <taxon>Scalidophora</taxon>
        <taxon>Priapulida</taxon>
        <taxon>Priapulimorpha</taxon>
        <taxon>Priapulimorphida</taxon>
        <taxon>Priapulidae</taxon>
        <taxon>Priapulus</taxon>
    </lineage>
</organism>
<evidence type="ECO:0000313" key="7">
    <source>
        <dbReference type="RefSeq" id="XP_014675289.1"/>
    </source>
</evidence>
<dbReference type="Gene3D" id="1.10.260.100">
    <property type="match status" value="1"/>
</dbReference>
<sequence>MDEKYSALLSCREAEERQAHGGDHEGAPGGNFGGFAGGMPGGMPNLQNIFSDPEIMAAFQDPETVKAFEDVSTNPANIAKYKDNPKVMGLLTKMAASMGGTGGIPGMPGMAGMGGMGGMGGGFPGAFPSGASSPGTTPTAESEGSRPTATGPAPSMDEID</sequence>
<keyword evidence="1" id="KW-0677">Repeat</keyword>